<gene>
    <name evidence="2" type="ORF">PIB30_107613</name>
</gene>
<reference evidence="2 3" key="1">
    <citation type="journal article" date="2023" name="Plants (Basel)">
        <title>Bridging the Gap: Combining Genomics and Transcriptomics Approaches to Understand Stylosanthes scabra, an Orphan Legume from the Brazilian Caatinga.</title>
        <authorList>
            <person name="Ferreira-Neto J.R.C."/>
            <person name="da Silva M.D."/>
            <person name="Binneck E."/>
            <person name="de Melo N.F."/>
            <person name="da Silva R.H."/>
            <person name="de Melo A.L.T.M."/>
            <person name="Pandolfi V."/>
            <person name="Bustamante F.O."/>
            <person name="Brasileiro-Vidal A.C."/>
            <person name="Benko-Iseppon A.M."/>
        </authorList>
    </citation>
    <scope>NUCLEOTIDE SEQUENCE [LARGE SCALE GENOMIC DNA]</scope>
    <source>
        <tissue evidence="2">Leaves</tissue>
    </source>
</reference>
<comment type="caution">
    <text evidence="2">The sequence shown here is derived from an EMBL/GenBank/DDBJ whole genome shotgun (WGS) entry which is preliminary data.</text>
</comment>
<protein>
    <submittedName>
        <fullName evidence="2">Uncharacterized protein</fullName>
    </submittedName>
</protein>
<evidence type="ECO:0000256" key="1">
    <source>
        <dbReference type="SAM" id="SignalP"/>
    </source>
</evidence>
<name>A0ABU6QYL2_9FABA</name>
<proteinExistence type="predicted"/>
<accession>A0ABU6QYL2</accession>
<keyword evidence="1" id="KW-0732">Signal</keyword>
<evidence type="ECO:0000313" key="3">
    <source>
        <dbReference type="Proteomes" id="UP001341840"/>
    </source>
</evidence>
<organism evidence="2 3">
    <name type="scientific">Stylosanthes scabra</name>
    <dbReference type="NCBI Taxonomy" id="79078"/>
    <lineage>
        <taxon>Eukaryota</taxon>
        <taxon>Viridiplantae</taxon>
        <taxon>Streptophyta</taxon>
        <taxon>Embryophyta</taxon>
        <taxon>Tracheophyta</taxon>
        <taxon>Spermatophyta</taxon>
        <taxon>Magnoliopsida</taxon>
        <taxon>eudicotyledons</taxon>
        <taxon>Gunneridae</taxon>
        <taxon>Pentapetalae</taxon>
        <taxon>rosids</taxon>
        <taxon>fabids</taxon>
        <taxon>Fabales</taxon>
        <taxon>Fabaceae</taxon>
        <taxon>Papilionoideae</taxon>
        <taxon>50 kb inversion clade</taxon>
        <taxon>dalbergioids sensu lato</taxon>
        <taxon>Dalbergieae</taxon>
        <taxon>Pterocarpus clade</taxon>
        <taxon>Stylosanthes</taxon>
    </lineage>
</organism>
<sequence length="96" mass="10917">FVYYFNIIIVKVIILSAESFLQDPVIQDYVQPAVTFDDIDSDLIEGSSHISLNSPTRYEVIFSYHYPNTLVAMFMASVSIKAKIEAGFVNYGIKHF</sequence>
<feature type="signal peptide" evidence="1">
    <location>
        <begin position="1"/>
        <end position="17"/>
    </location>
</feature>
<keyword evidence="3" id="KW-1185">Reference proteome</keyword>
<evidence type="ECO:0000313" key="2">
    <source>
        <dbReference type="EMBL" id="MED6117182.1"/>
    </source>
</evidence>
<dbReference type="Proteomes" id="UP001341840">
    <property type="component" value="Unassembled WGS sequence"/>
</dbReference>
<feature type="chain" id="PRO_5045608803" evidence="1">
    <location>
        <begin position="18"/>
        <end position="96"/>
    </location>
</feature>
<feature type="non-terminal residue" evidence="2">
    <location>
        <position position="1"/>
    </location>
</feature>
<dbReference type="EMBL" id="JASCZI010004652">
    <property type="protein sequence ID" value="MED6117182.1"/>
    <property type="molecule type" value="Genomic_DNA"/>
</dbReference>